<proteinExistence type="predicted"/>
<gene>
    <name evidence="2" type="ORF">ACFFK0_01360</name>
</gene>
<dbReference type="EMBL" id="JBHLWN010000010">
    <property type="protein sequence ID" value="MFC0211105.1"/>
    <property type="molecule type" value="Genomic_DNA"/>
</dbReference>
<dbReference type="RefSeq" id="WP_377467885.1">
    <property type="nucleotide sequence ID" value="NZ_JBHLWN010000010.1"/>
</dbReference>
<keyword evidence="3" id="KW-1185">Reference proteome</keyword>
<comment type="caution">
    <text evidence="2">The sequence shown here is derived from an EMBL/GenBank/DDBJ whole genome shotgun (WGS) entry which is preliminary data.</text>
</comment>
<reference evidence="2 3" key="1">
    <citation type="submission" date="2024-09" db="EMBL/GenBank/DDBJ databases">
        <authorList>
            <person name="Sun Q."/>
            <person name="Mori K."/>
        </authorList>
    </citation>
    <scope>NUCLEOTIDE SEQUENCE [LARGE SCALE GENOMIC DNA]</scope>
    <source>
        <strain evidence="2 3">CCM 7759</strain>
    </source>
</reference>
<accession>A0ABV6DEM8</accession>
<name>A0ABV6DEM8_9BACL</name>
<evidence type="ECO:0000313" key="3">
    <source>
        <dbReference type="Proteomes" id="UP001589776"/>
    </source>
</evidence>
<organism evidence="2 3">
    <name type="scientific">Paenibacillus chartarius</name>
    <dbReference type="NCBI Taxonomy" id="747481"/>
    <lineage>
        <taxon>Bacteria</taxon>
        <taxon>Bacillati</taxon>
        <taxon>Bacillota</taxon>
        <taxon>Bacilli</taxon>
        <taxon>Bacillales</taxon>
        <taxon>Paenibacillaceae</taxon>
        <taxon>Paenibacillus</taxon>
    </lineage>
</organism>
<evidence type="ECO:0000256" key="1">
    <source>
        <dbReference type="SAM" id="Phobius"/>
    </source>
</evidence>
<sequence>MKTFLLILAFIVFGGIIFYLVVYLAFLNAVLGLGGYNILDFVLENFR</sequence>
<keyword evidence="1" id="KW-0812">Transmembrane</keyword>
<protein>
    <submittedName>
        <fullName evidence="2">Uncharacterized protein</fullName>
    </submittedName>
</protein>
<keyword evidence="1" id="KW-0472">Membrane</keyword>
<evidence type="ECO:0000313" key="2">
    <source>
        <dbReference type="EMBL" id="MFC0211105.1"/>
    </source>
</evidence>
<keyword evidence="1" id="KW-1133">Transmembrane helix</keyword>
<dbReference type="Proteomes" id="UP001589776">
    <property type="component" value="Unassembled WGS sequence"/>
</dbReference>
<feature type="transmembrane region" description="Helical" evidence="1">
    <location>
        <begin position="6"/>
        <end position="39"/>
    </location>
</feature>